<reference evidence="1 2" key="1">
    <citation type="submission" date="2019-07" db="EMBL/GenBank/DDBJ databases">
        <title>Cryptosporangium phraense sp. nov., isolated from plant litter.</title>
        <authorList>
            <person name="Suriyachadkun C."/>
        </authorList>
    </citation>
    <scope>NUCLEOTIDE SEQUENCE [LARGE SCALE GENOMIC DNA]</scope>
    <source>
        <strain evidence="1 2">A-T 5661</strain>
    </source>
</reference>
<evidence type="ECO:0000313" key="2">
    <source>
        <dbReference type="Proteomes" id="UP000317982"/>
    </source>
</evidence>
<dbReference type="InParanoid" id="A0A545AX29"/>
<dbReference type="Proteomes" id="UP000317982">
    <property type="component" value="Unassembled WGS sequence"/>
</dbReference>
<dbReference type="OrthoDB" id="3295094at2"/>
<accession>A0A545AX29</accession>
<dbReference type="EMBL" id="VIRS01000003">
    <property type="protein sequence ID" value="TQS45884.1"/>
    <property type="molecule type" value="Genomic_DNA"/>
</dbReference>
<protein>
    <recommendedName>
        <fullName evidence="3">(2Fe-2S) ferredoxin domain-containing protein</fullName>
    </recommendedName>
</protein>
<keyword evidence="2" id="KW-1185">Reference proteome</keyword>
<dbReference type="AlphaFoldDB" id="A0A545AX29"/>
<name>A0A545AX29_9ACTN</name>
<gene>
    <name evidence="1" type="ORF">FL583_05105</name>
</gene>
<evidence type="ECO:0000313" key="1">
    <source>
        <dbReference type="EMBL" id="TQS45884.1"/>
    </source>
</evidence>
<evidence type="ECO:0008006" key="3">
    <source>
        <dbReference type="Google" id="ProtNLM"/>
    </source>
</evidence>
<comment type="caution">
    <text evidence="1">The sequence shown here is derived from an EMBL/GenBank/DDBJ whole genome shotgun (WGS) entry which is preliminary data.</text>
</comment>
<dbReference type="RefSeq" id="WP_142703291.1">
    <property type="nucleotide sequence ID" value="NZ_VIRS01000003.1"/>
</dbReference>
<organism evidence="1 2">
    <name type="scientific">Cryptosporangium phraense</name>
    <dbReference type="NCBI Taxonomy" id="2593070"/>
    <lineage>
        <taxon>Bacteria</taxon>
        <taxon>Bacillati</taxon>
        <taxon>Actinomycetota</taxon>
        <taxon>Actinomycetes</taxon>
        <taxon>Cryptosporangiales</taxon>
        <taxon>Cryptosporangiaceae</taxon>
        <taxon>Cryptosporangium</taxon>
    </lineage>
</organism>
<proteinExistence type="predicted"/>
<sequence>MSCSVTVCRDCCCGSPAKHPDVDHDAHLTALRAATRVRVSECIDLCARSNVVVVHPSPPARRNGARVVYLGEILDSERVDAVVGWLDAGGPGVAAVPDILAPLVFSKVSCGC</sequence>